<comment type="caution">
    <text evidence="5">The sequence shown here is derived from an EMBL/GenBank/DDBJ whole genome shotgun (WGS) entry which is preliminary data.</text>
</comment>
<protein>
    <submittedName>
        <fullName evidence="5">Flowering time control protein FPA-like</fullName>
    </submittedName>
</protein>
<feature type="domain" description="Spen paralogue and orthologue SPOC C-terminal" evidence="4">
    <location>
        <begin position="14"/>
        <end position="79"/>
    </location>
</feature>
<dbReference type="EMBL" id="BKCJ010006509">
    <property type="protein sequence ID" value="GEU72519.1"/>
    <property type="molecule type" value="Genomic_DNA"/>
</dbReference>
<proteinExistence type="predicted"/>
<dbReference type="GO" id="GO:0005634">
    <property type="term" value="C:nucleus"/>
    <property type="evidence" value="ECO:0007669"/>
    <property type="project" value="UniProtKB-SubCell"/>
</dbReference>
<reference evidence="5" key="1">
    <citation type="journal article" date="2019" name="Sci. Rep.">
        <title>Draft genome of Tanacetum cinerariifolium, the natural source of mosquito coil.</title>
        <authorList>
            <person name="Yamashiro T."/>
            <person name="Shiraishi A."/>
            <person name="Satake H."/>
            <person name="Nakayama K."/>
        </authorList>
    </citation>
    <scope>NUCLEOTIDE SEQUENCE</scope>
</reference>
<keyword evidence="2" id="KW-0694">RNA-binding</keyword>
<keyword evidence="3" id="KW-0539">Nucleus</keyword>
<evidence type="ECO:0000259" key="4">
    <source>
        <dbReference type="Pfam" id="PF07744"/>
    </source>
</evidence>
<evidence type="ECO:0000256" key="1">
    <source>
        <dbReference type="ARBA" id="ARBA00004123"/>
    </source>
</evidence>
<dbReference type="AlphaFoldDB" id="A0A6L2MGC2"/>
<dbReference type="Pfam" id="PF07744">
    <property type="entry name" value="SPOC"/>
    <property type="match status" value="1"/>
</dbReference>
<sequence>MLAKHYTEAVGFDIVFFLPDSEEDFASYNEFVRYLGDGDRVGVAKFDDGTTLLLVPTSEFLTNVLNVSRLERLYGVVLKFPQHTSPGTSAQP</sequence>
<evidence type="ECO:0000313" key="5">
    <source>
        <dbReference type="EMBL" id="GEU72519.1"/>
    </source>
</evidence>
<accession>A0A6L2MGC2</accession>
<dbReference type="InterPro" id="IPR012921">
    <property type="entry name" value="SPOC_C"/>
</dbReference>
<dbReference type="GO" id="GO:0003723">
    <property type="term" value="F:RNA binding"/>
    <property type="evidence" value="ECO:0007669"/>
    <property type="project" value="UniProtKB-KW"/>
</dbReference>
<dbReference type="PANTHER" id="PTHR23189">
    <property type="entry name" value="RNA RECOGNITION MOTIF-CONTAINING"/>
    <property type="match status" value="1"/>
</dbReference>
<evidence type="ECO:0000256" key="2">
    <source>
        <dbReference type="ARBA" id="ARBA00022884"/>
    </source>
</evidence>
<comment type="subcellular location">
    <subcellularLocation>
        <location evidence="1">Nucleus</location>
    </subcellularLocation>
</comment>
<organism evidence="5">
    <name type="scientific">Tanacetum cinerariifolium</name>
    <name type="common">Dalmatian daisy</name>
    <name type="synonym">Chrysanthemum cinerariifolium</name>
    <dbReference type="NCBI Taxonomy" id="118510"/>
    <lineage>
        <taxon>Eukaryota</taxon>
        <taxon>Viridiplantae</taxon>
        <taxon>Streptophyta</taxon>
        <taxon>Embryophyta</taxon>
        <taxon>Tracheophyta</taxon>
        <taxon>Spermatophyta</taxon>
        <taxon>Magnoliopsida</taxon>
        <taxon>eudicotyledons</taxon>
        <taxon>Gunneridae</taxon>
        <taxon>Pentapetalae</taxon>
        <taxon>asterids</taxon>
        <taxon>campanulids</taxon>
        <taxon>Asterales</taxon>
        <taxon>Asteraceae</taxon>
        <taxon>Asteroideae</taxon>
        <taxon>Anthemideae</taxon>
        <taxon>Anthemidinae</taxon>
        <taxon>Tanacetum</taxon>
    </lineage>
</organism>
<gene>
    <name evidence="5" type="ORF">Tci_044497</name>
</gene>
<name>A0A6L2MGC2_TANCI</name>
<evidence type="ECO:0000256" key="3">
    <source>
        <dbReference type="ARBA" id="ARBA00023242"/>
    </source>
</evidence>